<dbReference type="EMBL" id="AGEG01000016">
    <property type="protein sequence ID" value="EHR36190.1"/>
    <property type="molecule type" value="Genomic_DNA"/>
</dbReference>
<evidence type="ECO:0000313" key="8">
    <source>
        <dbReference type="Proteomes" id="UP000006190"/>
    </source>
</evidence>
<sequence length="87" mass="10006">MKIRQIRRFFGNKFPLFIRSLFNRQTPWGVRLLILATLAYVILPADLLPAFLVGPLGWIDDAILLPLMVEWTVSLLPQEMKQKALTA</sequence>
<keyword evidence="2 5" id="KW-0812">Transmembrane</keyword>
<dbReference type="OrthoDB" id="9793277at2"/>
<feature type="transmembrane region" description="Helical" evidence="5">
    <location>
        <begin position="28"/>
        <end position="52"/>
    </location>
</feature>
<reference evidence="7 8" key="1">
    <citation type="submission" date="2012-01" db="EMBL/GenBank/DDBJ databases">
        <title>The Genome Sequence of Facklamia languida CCUG 37842.</title>
        <authorList>
            <consortium name="The Broad Institute Genome Sequencing Platform"/>
            <person name="Earl A."/>
            <person name="Ward D."/>
            <person name="Feldgarden M."/>
            <person name="Gevers D."/>
            <person name="Huys G."/>
            <person name="Young S.K."/>
            <person name="Zeng Q."/>
            <person name="Gargeya S."/>
            <person name="Fitzgerald M."/>
            <person name="Haas B."/>
            <person name="Abouelleil A."/>
            <person name="Alvarado L."/>
            <person name="Arachchi H.M."/>
            <person name="Berlin A."/>
            <person name="Chapman S.B."/>
            <person name="Gearin G."/>
            <person name="Goldberg J."/>
            <person name="Griggs A."/>
            <person name="Gujja S."/>
            <person name="Hansen M."/>
            <person name="Heiman D."/>
            <person name="Howarth C."/>
            <person name="Larimer J."/>
            <person name="Lui A."/>
            <person name="MacDonald P.J.P."/>
            <person name="McCowen C."/>
            <person name="Montmayeur A."/>
            <person name="Murphy C."/>
            <person name="Neiman D."/>
            <person name="Pearson M."/>
            <person name="Priest M."/>
            <person name="Roberts A."/>
            <person name="Saif S."/>
            <person name="Shea T."/>
            <person name="Sisk P."/>
            <person name="Stolte C."/>
            <person name="Sykes S."/>
            <person name="Wortman J."/>
            <person name="Nusbaum C."/>
            <person name="Birren B."/>
        </authorList>
    </citation>
    <scope>NUCLEOTIDE SEQUENCE [LARGE SCALE GENOMIC DNA]</scope>
    <source>
        <strain evidence="7 8">CCUG 37842</strain>
    </source>
</reference>
<comment type="subcellular location">
    <subcellularLocation>
        <location evidence="1">Endomembrane system</location>
        <topology evidence="1">Multi-pass membrane protein</topology>
    </subcellularLocation>
</comment>
<evidence type="ECO:0000256" key="1">
    <source>
        <dbReference type="ARBA" id="ARBA00004127"/>
    </source>
</evidence>
<keyword evidence="8" id="KW-1185">Reference proteome</keyword>
<evidence type="ECO:0000256" key="4">
    <source>
        <dbReference type="ARBA" id="ARBA00023136"/>
    </source>
</evidence>
<dbReference type="PATRIC" id="fig|883113.3.peg.1450"/>
<dbReference type="RefSeq" id="WP_006309668.1">
    <property type="nucleotide sequence ID" value="NZ_JH601133.1"/>
</dbReference>
<evidence type="ECO:0000256" key="3">
    <source>
        <dbReference type="ARBA" id="ARBA00022989"/>
    </source>
</evidence>
<dbReference type="AlphaFoldDB" id="H3NKR2"/>
<evidence type="ECO:0000256" key="5">
    <source>
        <dbReference type="SAM" id="Phobius"/>
    </source>
</evidence>
<dbReference type="GO" id="GO:0012505">
    <property type="term" value="C:endomembrane system"/>
    <property type="evidence" value="ECO:0007669"/>
    <property type="project" value="UniProtKB-SubCell"/>
</dbReference>
<keyword evidence="4 5" id="KW-0472">Membrane</keyword>
<dbReference type="Proteomes" id="UP000006190">
    <property type="component" value="Unassembled WGS sequence"/>
</dbReference>
<proteinExistence type="predicted"/>
<comment type="caution">
    <text evidence="7">The sequence shown here is derived from an EMBL/GenBank/DDBJ whole genome shotgun (WGS) entry which is preliminary data.</text>
</comment>
<evidence type="ECO:0000256" key="2">
    <source>
        <dbReference type="ARBA" id="ARBA00022692"/>
    </source>
</evidence>
<evidence type="ECO:0000259" key="6">
    <source>
        <dbReference type="Pfam" id="PF06803"/>
    </source>
</evidence>
<name>H3NKR2_9LACT</name>
<accession>H3NKR2</accession>
<gene>
    <name evidence="7" type="ORF">HMPREF9708_01451</name>
</gene>
<organism evidence="7 8">
    <name type="scientific">Facklamia languida CCUG 37842</name>
    <dbReference type="NCBI Taxonomy" id="883113"/>
    <lineage>
        <taxon>Bacteria</taxon>
        <taxon>Bacillati</taxon>
        <taxon>Bacillota</taxon>
        <taxon>Bacilli</taxon>
        <taxon>Lactobacillales</taxon>
        <taxon>Aerococcaceae</taxon>
        <taxon>Facklamia</taxon>
    </lineage>
</organism>
<dbReference type="InterPro" id="IPR010652">
    <property type="entry name" value="DUF1232"/>
</dbReference>
<evidence type="ECO:0000313" key="7">
    <source>
        <dbReference type="EMBL" id="EHR36190.1"/>
    </source>
</evidence>
<protein>
    <recommendedName>
        <fullName evidence="6">DUF1232 domain-containing protein</fullName>
    </recommendedName>
</protein>
<keyword evidence="3 5" id="KW-1133">Transmembrane helix</keyword>
<feature type="domain" description="DUF1232" evidence="6">
    <location>
        <begin position="31"/>
        <end position="67"/>
    </location>
</feature>
<dbReference type="STRING" id="883113.HMPREF9708_01451"/>
<dbReference type="Pfam" id="PF06803">
    <property type="entry name" value="DUF1232"/>
    <property type="match status" value="1"/>
</dbReference>
<dbReference type="HOGENOM" id="CLU_139031_1_0_9"/>